<dbReference type="EC" id="3.4.24.-" evidence="7"/>
<feature type="active site" evidence="6">
    <location>
        <position position="116"/>
    </location>
</feature>
<dbReference type="GO" id="GO:0008270">
    <property type="term" value="F:zinc ion binding"/>
    <property type="evidence" value="ECO:0007669"/>
    <property type="project" value="UniProtKB-UniRule"/>
</dbReference>
<gene>
    <name evidence="10" type="primary">LOC108680154</name>
</gene>
<evidence type="ECO:0000256" key="7">
    <source>
        <dbReference type="RuleBase" id="RU361183"/>
    </source>
</evidence>
<dbReference type="InterPro" id="IPR024079">
    <property type="entry name" value="MetalloPept_cat_dom_sf"/>
</dbReference>
<dbReference type="PRINTS" id="PR00480">
    <property type="entry name" value="ASTACIN"/>
</dbReference>
<dbReference type="GO" id="GO:0006508">
    <property type="term" value="P:proteolysis"/>
    <property type="evidence" value="ECO:0007669"/>
    <property type="project" value="UniProtKB-KW"/>
</dbReference>
<evidence type="ECO:0000259" key="8">
    <source>
        <dbReference type="PROSITE" id="PS51864"/>
    </source>
</evidence>
<keyword evidence="1 6" id="KW-0645">Protease</keyword>
<proteinExistence type="predicted"/>
<keyword evidence="3 6" id="KW-0378">Hydrolase</keyword>
<dbReference type="SUPFAM" id="SSF55486">
    <property type="entry name" value="Metalloproteases ('zincins'), catalytic domain"/>
    <property type="match status" value="1"/>
</dbReference>
<keyword evidence="9" id="KW-1185">Reference proteome</keyword>
<evidence type="ECO:0000256" key="3">
    <source>
        <dbReference type="ARBA" id="ARBA00022801"/>
    </source>
</evidence>
<evidence type="ECO:0000256" key="5">
    <source>
        <dbReference type="ARBA" id="ARBA00023049"/>
    </source>
</evidence>
<dbReference type="GO" id="GO:0004222">
    <property type="term" value="F:metalloendopeptidase activity"/>
    <property type="evidence" value="ECO:0007669"/>
    <property type="project" value="UniProtKB-UniRule"/>
</dbReference>
<dbReference type="InterPro" id="IPR006026">
    <property type="entry name" value="Peptidase_Metallo"/>
</dbReference>
<reference evidence="10" key="1">
    <citation type="submission" date="2025-08" db="UniProtKB">
        <authorList>
            <consortium name="RefSeq"/>
        </authorList>
    </citation>
    <scope>IDENTIFICATION</scope>
    <source>
        <tissue evidence="10">Whole organism</tissue>
    </source>
</reference>
<feature type="binding site" evidence="6">
    <location>
        <position position="115"/>
    </location>
    <ligand>
        <name>Zn(2+)</name>
        <dbReference type="ChEBI" id="CHEBI:29105"/>
        <note>catalytic</note>
    </ligand>
</feature>
<dbReference type="PANTHER" id="PTHR10127:SF780">
    <property type="entry name" value="METALLOENDOPEPTIDASE"/>
    <property type="match status" value="1"/>
</dbReference>
<dbReference type="InterPro" id="IPR001506">
    <property type="entry name" value="Peptidase_M12A"/>
</dbReference>
<dbReference type="OMA" id="ASTHCTT"/>
<dbReference type="GeneID" id="108680154"/>
<evidence type="ECO:0000313" key="10">
    <source>
        <dbReference type="RefSeq" id="XP_018024413.2"/>
    </source>
</evidence>
<keyword evidence="5 6" id="KW-0482">Metalloprotease</keyword>
<evidence type="ECO:0000256" key="2">
    <source>
        <dbReference type="ARBA" id="ARBA00022723"/>
    </source>
</evidence>
<keyword evidence="4 6" id="KW-0862">Zinc</keyword>
<dbReference type="AlphaFoldDB" id="A0A8B7PE70"/>
<name>A0A8B7PE70_HYAAZ</name>
<dbReference type="Gene3D" id="3.40.390.10">
    <property type="entry name" value="Collagenase (Catalytic Domain)"/>
    <property type="match status" value="1"/>
</dbReference>
<evidence type="ECO:0000313" key="9">
    <source>
        <dbReference type="Proteomes" id="UP000694843"/>
    </source>
</evidence>
<dbReference type="PROSITE" id="PS51864">
    <property type="entry name" value="ASTACIN"/>
    <property type="match status" value="1"/>
</dbReference>
<dbReference type="PANTHER" id="PTHR10127">
    <property type="entry name" value="DISCOIDIN, CUB, EGF, LAMININ , AND ZINC METALLOPROTEASE DOMAIN CONTAINING"/>
    <property type="match status" value="1"/>
</dbReference>
<dbReference type="Pfam" id="PF01400">
    <property type="entry name" value="Astacin"/>
    <property type="match status" value="1"/>
</dbReference>
<keyword evidence="2 6" id="KW-0479">Metal-binding</keyword>
<dbReference type="KEGG" id="hazt:108680154"/>
<sequence>MGGVEFSPMTLNQNAATRNIWSKSIPWPIGADAMVVVPYRCEGAVNLTRLEPALRSWEKETCVRFREMAASEKLHDTYLLIRASTHCTTATLGINPSGPTTVDIFDACGYGGVIHELGHALGFMHEQCRSDRDKYVIIHLENIRKGVPAYEYSLKSTNNFDVPFDYTSIMLYSGAGENGTRVMVARNPLFQTVMDYAQYLPTATPSFMNIKTLNRNYRCDNFAQSDYQP</sequence>
<organism evidence="9 10">
    <name type="scientific">Hyalella azteca</name>
    <name type="common">Amphipod</name>
    <dbReference type="NCBI Taxonomy" id="294128"/>
    <lineage>
        <taxon>Eukaryota</taxon>
        <taxon>Metazoa</taxon>
        <taxon>Ecdysozoa</taxon>
        <taxon>Arthropoda</taxon>
        <taxon>Crustacea</taxon>
        <taxon>Multicrustacea</taxon>
        <taxon>Malacostraca</taxon>
        <taxon>Eumalacostraca</taxon>
        <taxon>Peracarida</taxon>
        <taxon>Amphipoda</taxon>
        <taxon>Senticaudata</taxon>
        <taxon>Talitrida</taxon>
        <taxon>Talitroidea</taxon>
        <taxon>Hyalellidae</taxon>
        <taxon>Hyalella</taxon>
    </lineage>
</organism>
<protein>
    <recommendedName>
        <fullName evidence="7">Metalloendopeptidase</fullName>
        <ecNumber evidence="7">3.4.24.-</ecNumber>
    </recommendedName>
</protein>
<dbReference type="OrthoDB" id="291007at2759"/>
<evidence type="ECO:0000256" key="1">
    <source>
        <dbReference type="ARBA" id="ARBA00022670"/>
    </source>
</evidence>
<feature type="binding site" evidence="6">
    <location>
        <position position="119"/>
    </location>
    <ligand>
        <name>Zn(2+)</name>
        <dbReference type="ChEBI" id="CHEBI:29105"/>
        <note>catalytic</note>
    </ligand>
</feature>
<accession>A0A8B7PE70</accession>
<feature type="binding site" evidence="6">
    <location>
        <position position="125"/>
    </location>
    <ligand>
        <name>Zn(2+)</name>
        <dbReference type="ChEBI" id="CHEBI:29105"/>
        <note>catalytic</note>
    </ligand>
</feature>
<evidence type="ECO:0000256" key="4">
    <source>
        <dbReference type="ARBA" id="ARBA00022833"/>
    </source>
</evidence>
<dbReference type="SMART" id="SM00235">
    <property type="entry name" value="ZnMc"/>
    <property type="match status" value="1"/>
</dbReference>
<feature type="domain" description="Peptidase M12A" evidence="8">
    <location>
        <begin position="15"/>
        <end position="220"/>
    </location>
</feature>
<comment type="caution">
    <text evidence="6">Lacks conserved residue(s) required for the propagation of feature annotation.</text>
</comment>
<comment type="cofactor">
    <cofactor evidence="6 7">
        <name>Zn(2+)</name>
        <dbReference type="ChEBI" id="CHEBI:29105"/>
    </cofactor>
    <text evidence="6 7">Binds 1 zinc ion per subunit.</text>
</comment>
<dbReference type="Proteomes" id="UP000694843">
    <property type="component" value="Unplaced"/>
</dbReference>
<evidence type="ECO:0000256" key="6">
    <source>
        <dbReference type="PROSITE-ProRule" id="PRU01211"/>
    </source>
</evidence>
<dbReference type="RefSeq" id="XP_018024413.2">
    <property type="nucleotide sequence ID" value="XM_018168924.2"/>
</dbReference>